<dbReference type="InterPro" id="IPR050090">
    <property type="entry name" value="Tyrosine_recombinase_XerCD"/>
</dbReference>
<sequence>MLLGKGDKVRNVIIPAQTWTELMILGKDSSPNDPVFEGRRKRAISQTEIRRIIQAAAERAGINKNVSPHWLRHSHATHAANRNVPLPLIQSTLGHTNVATTSTYLHARPNDSNSLYLPR</sequence>
<reference evidence="3 4" key="1">
    <citation type="submission" date="2024-09" db="EMBL/GenBank/DDBJ databases">
        <title>Floridaenema gen nov. (Aerosakkonemataceae, Aerosakkonematales ord. nov., Cyanobacteria) from benthic tropical and subtropical fresh waters, with the description of four new species.</title>
        <authorList>
            <person name="Moretto J.A."/>
            <person name="Berthold D.E."/>
            <person name="Lefler F.W."/>
            <person name="Huang I.-S."/>
            <person name="Laughinghouse H. IV."/>
        </authorList>
    </citation>
    <scope>NUCLEOTIDE SEQUENCE [LARGE SCALE GENOMIC DNA]</scope>
    <source>
        <strain evidence="3 4">BLCC-F46</strain>
    </source>
</reference>
<name>A0ABV4XFK0_9CYAN</name>
<dbReference type="Pfam" id="PF00589">
    <property type="entry name" value="Phage_integrase"/>
    <property type="match status" value="1"/>
</dbReference>
<comment type="caution">
    <text evidence="3">The sequence shown here is derived from an EMBL/GenBank/DDBJ whole genome shotgun (WGS) entry which is preliminary data.</text>
</comment>
<proteinExistence type="predicted"/>
<dbReference type="Gene3D" id="1.10.443.10">
    <property type="entry name" value="Intergrase catalytic core"/>
    <property type="match status" value="1"/>
</dbReference>
<dbReference type="PROSITE" id="PS51898">
    <property type="entry name" value="TYR_RECOMBINASE"/>
    <property type="match status" value="1"/>
</dbReference>
<dbReference type="SUPFAM" id="SSF56349">
    <property type="entry name" value="DNA breaking-rejoining enzymes"/>
    <property type="match status" value="1"/>
</dbReference>
<accession>A0ABV4XFK0</accession>
<dbReference type="PANTHER" id="PTHR30349">
    <property type="entry name" value="PHAGE INTEGRASE-RELATED"/>
    <property type="match status" value="1"/>
</dbReference>
<gene>
    <name evidence="3" type="ORF">ACE1CC_32420</name>
</gene>
<dbReference type="EMBL" id="JBHFNQ010000231">
    <property type="protein sequence ID" value="MFB2881581.1"/>
    <property type="molecule type" value="Genomic_DNA"/>
</dbReference>
<evidence type="ECO:0000259" key="2">
    <source>
        <dbReference type="PROSITE" id="PS51898"/>
    </source>
</evidence>
<dbReference type="InterPro" id="IPR013762">
    <property type="entry name" value="Integrase-like_cat_sf"/>
</dbReference>
<dbReference type="PANTHER" id="PTHR30349:SF64">
    <property type="entry name" value="PROPHAGE INTEGRASE INTD-RELATED"/>
    <property type="match status" value="1"/>
</dbReference>
<evidence type="ECO:0000313" key="3">
    <source>
        <dbReference type="EMBL" id="MFB2881581.1"/>
    </source>
</evidence>
<keyword evidence="1" id="KW-0233">DNA recombination</keyword>
<keyword evidence="4" id="KW-1185">Reference proteome</keyword>
<evidence type="ECO:0000313" key="4">
    <source>
        <dbReference type="Proteomes" id="UP001576774"/>
    </source>
</evidence>
<dbReference type="RefSeq" id="WP_413274576.1">
    <property type="nucleotide sequence ID" value="NZ_JBHFNQ010000231.1"/>
</dbReference>
<evidence type="ECO:0000256" key="1">
    <source>
        <dbReference type="ARBA" id="ARBA00023172"/>
    </source>
</evidence>
<dbReference type="Proteomes" id="UP001576774">
    <property type="component" value="Unassembled WGS sequence"/>
</dbReference>
<dbReference type="InterPro" id="IPR002104">
    <property type="entry name" value="Integrase_catalytic"/>
</dbReference>
<organism evidence="3 4">
    <name type="scientific">Floridaenema aerugineum BLCC-F46</name>
    <dbReference type="NCBI Taxonomy" id="3153654"/>
    <lineage>
        <taxon>Bacteria</taxon>
        <taxon>Bacillati</taxon>
        <taxon>Cyanobacteriota</taxon>
        <taxon>Cyanophyceae</taxon>
        <taxon>Oscillatoriophycideae</taxon>
        <taxon>Aerosakkonematales</taxon>
        <taxon>Aerosakkonemataceae</taxon>
        <taxon>Floridanema</taxon>
        <taxon>Floridanema aerugineum</taxon>
    </lineage>
</organism>
<dbReference type="InterPro" id="IPR011010">
    <property type="entry name" value="DNA_brk_join_enz"/>
</dbReference>
<feature type="domain" description="Tyr recombinase" evidence="2">
    <location>
        <begin position="1"/>
        <end position="117"/>
    </location>
</feature>
<protein>
    <submittedName>
        <fullName evidence="3">Tyrosine-type recombinase/integrase</fullName>
    </submittedName>
</protein>